<accession>A0A269PGW3</accession>
<feature type="binding site" description="type 1 copper site" evidence="12">
    <location>
        <position position="238"/>
    </location>
    <ligand>
        <name>Cu cation</name>
        <dbReference type="ChEBI" id="CHEBI:23378"/>
        <label>1</label>
    </ligand>
</feature>
<evidence type="ECO:0000256" key="11">
    <source>
        <dbReference type="ARBA" id="ARBA00049340"/>
    </source>
</evidence>
<reference evidence="14 15" key="1">
    <citation type="submission" date="2017-08" db="EMBL/GenBank/DDBJ databases">
        <authorList>
            <person name="de Groot N.N."/>
        </authorList>
    </citation>
    <scope>NUCLEOTIDE SEQUENCE [LARGE SCALE GENOMIC DNA]</scope>
    <source>
        <strain evidence="14 15">NBT06-6</strain>
    </source>
</reference>
<evidence type="ECO:0000256" key="6">
    <source>
        <dbReference type="ARBA" id="ARBA00017290"/>
    </source>
</evidence>
<comment type="caution">
    <text evidence="14">The sequence shown here is derived from an EMBL/GenBank/DDBJ whole genome shotgun (WGS) entry which is preliminary data.</text>
</comment>
<dbReference type="SUPFAM" id="SSF49503">
    <property type="entry name" value="Cupredoxins"/>
    <property type="match status" value="3"/>
</dbReference>
<keyword evidence="7 12" id="KW-0479">Metal-binding</keyword>
<dbReference type="CDD" id="cd04208">
    <property type="entry name" value="CuRO_2_CuNIR"/>
    <property type="match status" value="1"/>
</dbReference>
<evidence type="ECO:0000256" key="10">
    <source>
        <dbReference type="ARBA" id="ARBA00023008"/>
    </source>
</evidence>
<evidence type="ECO:0000256" key="8">
    <source>
        <dbReference type="ARBA" id="ARBA00022737"/>
    </source>
</evidence>
<dbReference type="InterPro" id="IPR045087">
    <property type="entry name" value="Cu-oxidase_fam"/>
</dbReference>
<dbReference type="PANTHER" id="PTHR11709:SF394">
    <property type="entry name" value="FI03373P-RELATED"/>
    <property type="match status" value="1"/>
</dbReference>
<dbReference type="PANTHER" id="PTHR11709">
    <property type="entry name" value="MULTI-COPPER OXIDASE"/>
    <property type="match status" value="1"/>
</dbReference>
<dbReference type="InterPro" id="IPR001287">
    <property type="entry name" value="NO2-reductase_Cu"/>
</dbReference>
<evidence type="ECO:0000256" key="5">
    <source>
        <dbReference type="ARBA" id="ARBA00011882"/>
    </source>
</evidence>
<dbReference type="AlphaFoldDB" id="A0A269PGW3"/>
<evidence type="ECO:0000256" key="3">
    <source>
        <dbReference type="ARBA" id="ARBA00010609"/>
    </source>
</evidence>
<evidence type="ECO:0000256" key="4">
    <source>
        <dbReference type="ARBA" id="ARBA00011233"/>
    </source>
</evidence>
<keyword evidence="8" id="KW-0677">Repeat</keyword>
<feature type="binding site" description="type 1 copper site" evidence="12">
    <location>
        <position position="251"/>
    </location>
    <ligand>
        <name>Cu cation</name>
        <dbReference type="ChEBI" id="CHEBI:23378"/>
        <label>1</label>
    </ligand>
</feature>
<feature type="binding site" description="type 1 copper site" evidence="12">
    <location>
        <position position="246"/>
    </location>
    <ligand>
        <name>Cu cation</name>
        <dbReference type="ChEBI" id="CHEBI:23378"/>
        <label>1</label>
    </ligand>
</feature>
<comment type="cofactor">
    <cofactor evidence="1 12">
        <name>Cu(+)</name>
        <dbReference type="ChEBI" id="CHEBI:49552"/>
    </cofactor>
</comment>
<name>A0A269PGW3_9CORY</name>
<comment type="cofactor">
    <cofactor evidence="2 12">
        <name>Cu(2+)</name>
        <dbReference type="ChEBI" id="CHEBI:29036"/>
    </cofactor>
</comment>
<dbReference type="Gene3D" id="2.60.40.420">
    <property type="entry name" value="Cupredoxins - blue copper proteins"/>
    <property type="match status" value="3"/>
</dbReference>
<feature type="binding site" description="type 1 copper site" evidence="12">
    <location>
        <position position="198"/>
    </location>
    <ligand>
        <name>Cu cation</name>
        <dbReference type="ChEBI" id="CHEBI:23378"/>
        <label>1</label>
    </ligand>
</feature>
<evidence type="ECO:0000256" key="7">
    <source>
        <dbReference type="ARBA" id="ARBA00022723"/>
    </source>
</evidence>
<keyword evidence="9" id="KW-0560">Oxidoreductase</keyword>
<dbReference type="Pfam" id="PF07732">
    <property type="entry name" value="Cu-oxidase_3"/>
    <property type="match status" value="1"/>
</dbReference>
<dbReference type="EMBL" id="NQMQ01000001">
    <property type="protein sequence ID" value="PAJ71392.1"/>
    <property type="molecule type" value="Genomic_DNA"/>
</dbReference>
<comment type="catalytic activity">
    <reaction evidence="11">
        <text>nitric oxide + Fe(III)-[cytochrome c] + H2O = Fe(II)-[cytochrome c] + nitrite + 2 H(+)</text>
        <dbReference type="Rhea" id="RHEA:15233"/>
        <dbReference type="Rhea" id="RHEA-COMP:10350"/>
        <dbReference type="Rhea" id="RHEA-COMP:14399"/>
        <dbReference type="ChEBI" id="CHEBI:15377"/>
        <dbReference type="ChEBI" id="CHEBI:15378"/>
        <dbReference type="ChEBI" id="CHEBI:16301"/>
        <dbReference type="ChEBI" id="CHEBI:16480"/>
        <dbReference type="ChEBI" id="CHEBI:29033"/>
        <dbReference type="ChEBI" id="CHEBI:29034"/>
        <dbReference type="EC" id="1.7.2.1"/>
    </reaction>
</comment>
<comment type="similarity">
    <text evidence="3">Belongs to the multicopper oxidase family.</text>
</comment>
<dbReference type="GO" id="GO:0050421">
    <property type="term" value="F:nitrite reductase (NO-forming) activity"/>
    <property type="evidence" value="ECO:0007669"/>
    <property type="project" value="UniProtKB-EC"/>
</dbReference>
<organism evidence="14 15">
    <name type="scientific">Corynebacterium hadale</name>
    <dbReference type="NCBI Taxonomy" id="2026255"/>
    <lineage>
        <taxon>Bacteria</taxon>
        <taxon>Bacillati</taxon>
        <taxon>Actinomycetota</taxon>
        <taxon>Actinomycetes</taxon>
        <taxon>Mycobacteriales</taxon>
        <taxon>Corynebacteriaceae</taxon>
        <taxon>Corynebacterium</taxon>
    </lineage>
</organism>
<feature type="domain" description="Plastocyanin-like" evidence="13">
    <location>
        <begin position="164"/>
        <end position="260"/>
    </location>
</feature>
<evidence type="ECO:0000313" key="15">
    <source>
        <dbReference type="Proteomes" id="UP000215771"/>
    </source>
</evidence>
<dbReference type="GO" id="GO:0005507">
    <property type="term" value="F:copper ion binding"/>
    <property type="evidence" value="ECO:0007669"/>
    <property type="project" value="InterPro"/>
</dbReference>
<keyword evidence="10 12" id="KW-0186">Copper</keyword>
<dbReference type="RefSeq" id="WP_095275305.1">
    <property type="nucleotide sequence ID" value="NZ_CP047655.1"/>
</dbReference>
<feature type="binding site" description="type 1 copper site" evidence="12">
    <location>
        <position position="203"/>
    </location>
    <ligand>
        <name>Cu cation</name>
        <dbReference type="ChEBI" id="CHEBI:23378"/>
        <label>1</label>
    </ligand>
</feature>
<dbReference type="EC" id="1.7.2.1" evidence="5"/>
<comment type="subunit">
    <text evidence="4">Homotrimer.</text>
</comment>
<proteinExistence type="inferred from homology"/>
<evidence type="ECO:0000313" key="14">
    <source>
        <dbReference type="EMBL" id="PAJ71392.1"/>
    </source>
</evidence>
<feature type="binding site" description="type 1 copper site" evidence="12">
    <location>
        <position position="382"/>
    </location>
    <ligand>
        <name>Cu cation</name>
        <dbReference type="ChEBI" id="CHEBI:23378"/>
        <label>1</label>
    </ligand>
</feature>
<dbReference type="InterPro" id="IPR011707">
    <property type="entry name" value="Cu-oxidase-like_N"/>
</dbReference>
<protein>
    <recommendedName>
        <fullName evidence="6">Copper-containing nitrite reductase</fullName>
        <ecNumber evidence="5">1.7.2.1</ecNumber>
    </recommendedName>
</protein>
<evidence type="ECO:0000256" key="2">
    <source>
        <dbReference type="ARBA" id="ARBA00001973"/>
    </source>
</evidence>
<feature type="binding site" description="type 1 copper site" evidence="12">
    <location>
        <position position="237"/>
    </location>
    <ligand>
        <name>Cu cation</name>
        <dbReference type="ChEBI" id="CHEBI:23378"/>
        <label>1</label>
    </ligand>
</feature>
<dbReference type="PRINTS" id="PR00695">
    <property type="entry name" value="CUNO2RDTASE"/>
</dbReference>
<sequence length="399" mass="43221">MKRTESLAWGLIALVVVVVVGLTLAFSGSDTTSTQAVNSEDATTVDVDIQGMSFVPASVAVEPGTRLVLNITNSDTQQHDLKLGGEHSGRIDPGETVTHDFGVFTEDTQGWCTIAGHKAMGMTFDVVTSGKGEEEASIGTARDATLQPANGELHEETWVMHDDGDSWTFADQAPGPTLRGKVGDRFRITVENHGQMSHSIDFHAGEVSPDEVMREIPPGDKVVYEFTARRSGIWMYHCGTMPMSLHIAKGMAGALIIDPPDLSPVDAEYALVAHEIYHDDDSIPTGEYDATAFNGTPNQYVEHPIEAHVGDTVRVWVLDVGPDNPVSFHVVGEVFDTVYKEGAYSLRDAHDTGSQALDLLAAQGGFVEFTFDEPGTYSFVNHQMTDAEKGQRGQFVVRP</sequence>
<gene>
    <name evidence="14" type="ORF">CIG21_01340</name>
</gene>
<evidence type="ECO:0000259" key="13">
    <source>
        <dbReference type="Pfam" id="PF07732"/>
    </source>
</evidence>
<dbReference type="Proteomes" id="UP000215771">
    <property type="component" value="Unassembled WGS sequence"/>
</dbReference>
<dbReference type="InterPro" id="IPR008972">
    <property type="entry name" value="Cupredoxin"/>
</dbReference>
<evidence type="ECO:0000256" key="9">
    <source>
        <dbReference type="ARBA" id="ARBA00023002"/>
    </source>
</evidence>
<evidence type="ECO:0000256" key="12">
    <source>
        <dbReference type="PIRSR" id="PIRSR601287-1"/>
    </source>
</evidence>
<evidence type="ECO:0000256" key="1">
    <source>
        <dbReference type="ARBA" id="ARBA00001960"/>
    </source>
</evidence>